<dbReference type="RefSeq" id="WP_072889738.1">
    <property type="nucleotide sequence ID" value="NZ_FQVW01000014.1"/>
</dbReference>
<gene>
    <name evidence="1" type="ORF">SAMN05216225_101418</name>
</gene>
<protein>
    <submittedName>
        <fullName evidence="1">Uncharacterized protein</fullName>
    </submittedName>
</protein>
<evidence type="ECO:0000313" key="2">
    <source>
        <dbReference type="Proteomes" id="UP000183988"/>
    </source>
</evidence>
<sequence>MSHRRLNEEAVIALPAIKHGIGKIHLGEQHTRATLDSLKDLIDSRKNLLEYGLTPVAIDSIRNNVQFNVSSLLLKRDEHSYTIIFDEEHNFINSLAEWWSNGVKNTFVHIVSPPYLLRDYMAHHREFFLENVEKISPFVPELSRTTWSMTYLLIERLCNGVMKQEELISNLQKVRNKPLSKEPIIEQLNQFLRQVLKTEQDFKPFIEIVEEESFTVKKFDFNKTIYYKLSRDFYQELIPNWFEFFELKTSTNEVIDEIIAGNIYQNYLPGQLHAFNGNLYRIEDINRYTKTIDLVYEAQTEKYQYHQNRSFAVKGPLDEEAKYATEQLMIDQNEVMIQLYQCEVEASTNGYFQFDHGIDLADEKLRYTKLSYQDKEIYDRNYPNGNVLEFKWKIKNDSAINVEQVSVTLVYLLNEIFVSLFPHGYQYLAATTSVPENYFPEEQAFYRNLKRYLPKVKDVPEDEENMITIYIFEDTPLQMGMLERIKDKWLHLFEIMEDYMYWLSYESEQEPKQCFAYMGGDSMPEVFQFEETMEAIRSLLPENRLHTQRQLATENQQETEQGEKRQCDFCKNYFAATEFIQLDDERERCSVCHQTAIDRVEDLTPLYEEVRTFFTNTLQVEVRQNIHIKMINAKEIQALSGQKFVPTEEYDARIVGTAIRSGERAEIYIENGAPRLQTLATLAHELTHIWQFDQLNLDVLTLADLEGHASWVEVYFMESIGAYKEAEILNHELLHRDDVYGEGYRKVLQQLEGYSHGATPFDFYER</sequence>
<evidence type="ECO:0000313" key="1">
    <source>
        <dbReference type="EMBL" id="SHG06093.1"/>
    </source>
</evidence>
<accession>A0A1M5GQY6</accession>
<dbReference type="AlphaFoldDB" id="A0A1M5GQY6"/>
<dbReference type="OrthoDB" id="5091522at2"/>
<dbReference type="EMBL" id="FQVW01000014">
    <property type="protein sequence ID" value="SHG06093.1"/>
    <property type="molecule type" value="Genomic_DNA"/>
</dbReference>
<name>A0A1M5GQY6_9BACI</name>
<dbReference type="Proteomes" id="UP000183988">
    <property type="component" value="Unassembled WGS sequence"/>
</dbReference>
<keyword evidence="2" id="KW-1185">Reference proteome</keyword>
<dbReference type="STRING" id="930117.SAMN05216225_101418"/>
<proteinExistence type="predicted"/>
<reference evidence="1 2" key="1">
    <citation type="submission" date="2016-11" db="EMBL/GenBank/DDBJ databases">
        <authorList>
            <person name="Jaros S."/>
            <person name="Januszkiewicz K."/>
            <person name="Wedrychowicz H."/>
        </authorList>
    </citation>
    <scope>NUCLEOTIDE SEQUENCE [LARGE SCALE GENOMIC DNA]</scope>
    <source>
        <strain evidence="1 2">IBRC-M 10683</strain>
    </source>
</reference>
<organism evidence="1 2">
    <name type="scientific">Ornithinibacillus halophilus</name>
    <dbReference type="NCBI Taxonomy" id="930117"/>
    <lineage>
        <taxon>Bacteria</taxon>
        <taxon>Bacillati</taxon>
        <taxon>Bacillota</taxon>
        <taxon>Bacilli</taxon>
        <taxon>Bacillales</taxon>
        <taxon>Bacillaceae</taxon>
        <taxon>Ornithinibacillus</taxon>
    </lineage>
</organism>